<reference evidence="3 4" key="1">
    <citation type="submission" date="2020-07" db="EMBL/GenBank/DDBJ databases">
        <title>Streptomyces isolated from Indian soil.</title>
        <authorList>
            <person name="Mandal S."/>
            <person name="Maiti P.K."/>
        </authorList>
    </citation>
    <scope>NUCLEOTIDE SEQUENCE [LARGE SCALE GENOMIC DNA]</scope>
    <source>
        <strain evidence="3 4">PSKA28</strain>
    </source>
</reference>
<dbReference type="InterPro" id="IPR029016">
    <property type="entry name" value="GAF-like_dom_sf"/>
</dbReference>
<dbReference type="InterPro" id="IPR003018">
    <property type="entry name" value="GAF"/>
</dbReference>
<dbReference type="RefSeq" id="WP_181660690.1">
    <property type="nucleotide sequence ID" value="NZ_JACEHE010000021.1"/>
</dbReference>
<dbReference type="Gene3D" id="3.30.450.40">
    <property type="match status" value="1"/>
</dbReference>
<dbReference type="PANTHER" id="PTHR43102">
    <property type="entry name" value="SLR1143 PROTEIN"/>
    <property type="match status" value="1"/>
</dbReference>
<proteinExistence type="predicted"/>
<evidence type="ECO:0000313" key="3">
    <source>
        <dbReference type="EMBL" id="MBA2949758.1"/>
    </source>
</evidence>
<feature type="domain" description="GAF" evidence="2">
    <location>
        <begin position="44"/>
        <end position="183"/>
    </location>
</feature>
<dbReference type="Proteomes" id="UP000545761">
    <property type="component" value="Unassembled WGS sequence"/>
</dbReference>
<sequence length="193" mass="21391">MSTPEPYAPYDPSNRLATPQDPHAAARVARLREIGIGDAPIPEFDEFAKSLAHITGAPYAMVNFIDEDRQYFAGLYTQEPDQTGVELPQHAEPGREMPKDHGWCPHVVTRRKAMPLGDVCAYPRFAGNPVIDKLGIRAYLGTPLIDTRTGITLGTICVVDTETRDWGQEGVETIKGMAEQLVRRIHDIEDGRP</sequence>
<protein>
    <submittedName>
        <fullName evidence="3">GAF domain-containing protein</fullName>
    </submittedName>
</protein>
<name>A0A7W0IBS9_9ACTN</name>
<dbReference type="AlphaFoldDB" id="A0A7W0IBS9"/>
<accession>A0A7W0IBS9</accession>
<evidence type="ECO:0000259" key="2">
    <source>
        <dbReference type="Pfam" id="PF01590"/>
    </source>
</evidence>
<evidence type="ECO:0000313" key="4">
    <source>
        <dbReference type="Proteomes" id="UP000545761"/>
    </source>
</evidence>
<dbReference type="Pfam" id="PF01590">
    <property type="entry name" value="GAF"/>
    <property type="match status" value="1"/>
</dbReference>
<dbReference type="SUPFAM" id="SSF55781">
    <property type="entry name" value="GAF domain-like"/>
    <property type="match status" value="1"/>
</dbReference>
<dbReference type="EMBL" id="JACEHE010000021">
    <property type="protein sequence ID" value="MBA2949758.1"/>
    <property type="molecule type" value="Genomic_DNA"/>
</dbReference>
<feature type="region of interest" description="Disordered" evidence="1">
    <location>
        <begin position="1"/>
        <end position="22"/>
    </location>
</feature>
<gene>
    <name evidence="3" type="ORF">H1D24_29090</name>
</gene>
<organism evidence="3 4">
    <name type="scientific">Streptomyces himalayensis subsp. himalayensis</name>
    <dbReference type="NCBI Taxonomy" id="2756131"/>
    <lineage>
        <taxon>Bacteria</taxon>
        <taxon>Bacillati</taxon>
        <taxon>Actinomycetota</taxon>
        <taxon>Actinomycetes</taxon>
        <taxon>Kitasatosporales</taxon>
        <taxon>Streptomycetaceae</taxon>
        <taxon>Streptomyces</taxon>
        <taxon>Streptomyces himalayensis</taxon>
    </lineage>
</organism>
<comment type="caution">
    <text evidence="3">The sequence shown here is derived from an EMBL/GenBank/DDBJ whole genome shotgun (WGS) entry which is preliminary data.</text>
</comment>
<dbReference type="PANTHER" id="PTHR43102:SF2">
    <property type="entry name" value="GAF DOMAIN-CONTAINING PROTEIN"/>
    <property type="match status" value="1"/>
</dbReference>
<evidence type="ECO:0000256" key="1">
    <source>
        <dbReference type="SAM" id="MobiDB-lite"/>
    </source>
</evidence>